<evidence type="ECO:0000313" key="1">
    <source>
        <dbReference type="EMBL" id="KAJ7373460.1"/>
    </source>
</evidence>
<dbReference type="AlphaFoldDB" id="A0A9W9Z1T7"/>
<keyword evidence="2" id="KW-1185">Reference proteome</keyword>
<dbReference type="Proteomes" id="UP001163046">
    <property type="component" value="Unassembled WGS sequence"/>
</dbReference>
<accession>A0A9W9Z1T7</accession>
<dbReference type="EMBL" id="MU826831">
    <property type="protein sequence ID" value="KAJ7373460.1"/>
    <property type="molecule type" value="Genomic_DNA"/>
</dbReference>
<organism evidence="1 2">
    <name type="scientific">Desmophyllum pertusum</name>
    <dbReference type="NCBI Taxonomy" id="174260"/>
    <lineage>
        <taxon>Eukaryota</taxon>
        <taxon>Metazoa</taxon>
        <taxon>Cnidaria</taxon>
        <taxon>Anthozoa</taxon>
        <taxon>Hexacorallia</taxon>
        <taxon>Scleractinia</taxon>
        <taxon>Caryophylliina</taxon>
        <taxon>Caryophylliidae</taxon>
        <taxon>Desmophyllum</taxon>
    </lineage>
</organism>
<evidence type="ECO:0000313" key="2">
    <source>
        <dbReference type="Proteomes" id="UP001163046"/>
    </source>
</evidence>
<protein>
    <submittedName>
        <fullName evidence="1">Uncharacterized protein</fullName>
    </submittedName>
</protein>
<comment type="caution">
    <text evidence="1">The sequence shown here is derived from an EMBL/GenBank/DDBJ whole genome shotgun (WGS) entry which is preliminary data.</text>
</comment>
<sequence>MGEEITDDAAIKDLAYREADTPIFTRLGLTYGKAMKFRKEFGEHVQSLQSRPSSPPVKQQWQLLLAFHQR</sequence>
<name>A0A9W9Z1T7_9CNID</name>
<reference evidence="1" key="1">
    <citation type="submission" date="2023-01" db="EMBL/GenBank/DDBJ databases">
        <title>Genome assembly of the deep-sea coral Lophelia pertusa.</title>
        <authorList>
            <person name="Herrera S."/>
            <person name="Cordes E."/>
        </authorList>
    </citation>
    <scope>NUCLEOTIDE SEQUENCE</scope>
    <source>
        <strain evidence="1">USNM1676648</strain>
        <tissue evidence="1">Polyp</tissue>
    </source>
</reference>
<gene>
    <name evidence="1" type="ORF">OS493_013055</name>
</gene>
<proteinExistence type="predicted"/>